<dbReference type="Gramene" id="ONIVA09G02670.1">
    <property type="protein sequence ID" value="ONIVA09G02670.1"/>
    <property type="gene ID" value="ONIVA09G02670"/>
</dbReference>
<feature type="compositionally biased region" description="Low complexity" evidence="1">
    <location>
        <begin position="130"/>
        <end position="141"/>
    </location>
</feature>
<proteinExistence type="predicted"/>
<dbReference type="AlphaFoldDB" id="A0A0E0IGY2"/>
<organism evidence="2">
    <name type="scientific">Oryza nivara</name>
    <name type="common">Indian wild rice</name>
    <name type="synonym">Oryza sativa f. spontanea</name>
    <dbReference type="NCBI Taxonomy" id="4536"/>
    <lineage>
        <taxon>Eukaryota</taxon>
        <taxon>Viridiplantae</taxon>
        <taxon>Streptophyta</taxon>
        <taxon>Embryophyta</taxon>
        <taxon>Tracheophyta</taxon>
        <taxon>Spermatophyta</taxon>
        <taxon>Magnoliopsida</taxon>
        <taxon>Liliopsida</taxon>
        <taxon>Poales</taxon>
        <taxon>Poaceae</taxon>
        <taxon>BOP clade</taxon>
        <taxon>Oryzoideae</taxon>
        <taxon>Oryzeae</taxon>
        <taxon>Oryzinae</taxon>
        <taxon>Oryza</taxon>
    </lineage>
</organism>
<evidence type="ECO:0000256" key="1">
    <source>
        <dbReference type="SAM" id="MobiDB-lite"/>
    </source>
</evidence>
<feature type="region of interest" description="Disordered" evidence="1">
    <location>
        <begin position="55"/>
        <end position="179"/>
    </location>
</feature>
<feature type="compositionally biased region" description="Basic and acidic residues" evidence="1">
    <location>
        <begin position="109"/>
        <end position="128"/>
    </location>
</feature>
<dbReference type="Proteomes" id="UP000006591">
    <property type="component" value="Chromosome 9"/>
</dbReference>
<reference evidence="2" key="2">
    <citation type="submission" date="2018-04" db="EMBL/GenBank/DDBJ databases">
        <title>OnivRS2 (Oryza nivara Reference Sequence Version 2).</title>
        <authorList>
            <person name="Zhang J."/>
            <person name="Kudrna D."/>
            <person name="Lee S."/>
            <person name="Talag J."/>
            <person name="Rajasekar S."/>
            <person name="Welchert J."/>
            <person name="Hsing Y.-I."/>
            <person name="Wing R.A."/>
        </authorList>
    </citation>
    <scope>NUCLEOTIDE SEQUENCE [LARGE SCALE GENOMIC DNA]</scope>
    <source>
        <strain evidence="2">SL10</strain>
    </source>
</reference>
<name>A0A0E0IGY2_ORYNI</name>
<dbReference type="HOGENOM" id="CLU_1392191_0_0_1"/>
<reference evidence="2" key="1">
    <citation type="submission" date="2015-04" db="UniProtKB">
        <authorList>
            <consortium name="EnsemblPlants"/>
        </authorList>
    </citation>
    <scope>IDENTIFICATION</scope>
    <source>
        <strain evidence="2">SL10</strain>
    </source>
</reference>
<protein>
    <submittedName>
        <fullName evidence="2">Uncharacterized protein</fullName>
    </submittedName>
</protein>
<sequence length="196" mass="21316">MEATKCHLHIEGICSMHTTTCTLLTTCSATTPDRRSLPAPPELYHRRFALASRQDLRSCRRSAGSGPTRPDPTVPAQPSSSNRDEETPLARGRRPLALGGGGKPPDTPDLEKRREGEKRKDEEGDWKRYGAAAVAGTTITGGLAGGGNTSEKRPGSPCAHRLAQPGRATWESQEQHGDSKIMMERETMGIGWFLRD</sequence>
<keyword evidence="3" id="KW-1185">Reference proteome</keyword>
<accession>A0A0E0IGY2</accession>
<dbReference type="EnsemblPlants" id="ONIVA09G02670.1">
    <property type="protein sequence ID" value="ONIVA09G02670.1"/>
    <property type="gene ID" value="ONIVA09G02670"/>
</dbReference>
<evidence type="ECO:0000313" key="2">
    <source>
        <dbReference type="EnsemblPlants" id="ONIVA09G02670.1"/>
    </source>
</evidence>
<evidence type="ECO:0000313" key="3">
    <source>
        <dbReference type="Proteomes" id="UP000006591"/>
    </source>
</evidence>